<dbReference type="Proteomes" id="UP000310108">
    <property type="component" value="Unassembled WGS sequence"/>
</dbReference>
<reference evidence="3 4" key="1">
    <citation type="journal article" date="2019" name="PLoS ONE">
        <title>Comparative genome analysis indicates high evolutionary potential of pathogenicity genes in Colletotrichum tanaceti.</title>
        <authorList>
            <person name="Lelwala R.V."/>
            <person name="Korhonen P.K."/>
            <person name="Young N.D."/>
            <person name="Scott J.B."/>
            <person name="Ades P.A."/>
            <person name="Gasser R.B."/>
            <person name="Taylor P.W.J."/>
        </authorList>
    </citation>
    <scope>NUCLEOTIDE SEQUENCE [LARGE SCALE GENOMIC DNA]</scope>
    <source>
        <strain evidence="3">BRIP57314</strain>
    </source>
</reference>
<keyword evidence="2" id="KW-0732">Signal</keyword>
<comment type="caution">
    <text evidence="3">The sequence shown here is derived from an EMBL/GenBank/DDBJ whole genome shotgun (WGS) entry which is preliminary data.</text>
</comment>
<dbReference type="AlphaFoldDB" id="A0A4U6XKQ0"/>
<sequence>MLSSRLLAVLGLFGLVAASPQIQVAPSNAADCPRTMCLDGINPESAPEADDAALQVHAEQIDRLQNTAAASHPDEVSEAQPADPNSEPVDQKAPAPDEATFPVHPATHDE</sequence>
<gene>
    <name evidence="3" type="ORF">CTA1_7719</name>
</gene>
<dbReference type="EMBL" id="PJEX01000079">
    <property type="protein sequence ID" value="TKW56007.1"/>
    <property type="molecule type" value="Genomic_DNA"/>
</dbReference>
<evidence type="ECO:0000256" key="1">
    <source>
        <dbReference type="SAM" id="MobiDB-lite"/>
    </source>
</evidence>
<evidence type="ECO:0000313" key="3">
    <source>
        <dbReference type="EMBL" id="TKW56007.1"/>
    </source>
</evidence>
<feature type="signal peptide" evidence="2">
    <location>
        <begin position="1"/>
        <end position="18"/>
    </location>
</feature>
<proteinExistence type="predicted"/>
<keyword evidence="4" id="KW-1185">Reference proteome</keyword>
<dbReference type="STRING" id="1306861.A0A4U6XKQ0"/>
<accession>A0A4U6XKQ0</accession>
<feature type="region of interest" description="Disordered" evidence="1">
    <location>
        <begin position="65"/>
        <end position="110"/>
    </location>
</feature>
<evidence type="ECO:0000256" key="2">
    <source>
        <dbReference type="SAM" id="SignalP"/>
    </source>
</evidence>
<protein>
    <submittedName>
        <fullName evidence="3">Uncharacterized protein</fullName>
    </submittedName>
</protein>
<organism evidence="3 4">
    <name type="scientific">Colletotrichum tanaceti</name>
    <dbReference type="NCBI Taxonomy" id="1306861"/>
    <lineage>
        <taxon>Eukaryota</taxon>
        <taxon>Fungi</taxon>
        <taxon>Dikarya</taxon>
        <taxon>Ascomycota</taxon>
        <taxon>Pezizomycotina</taxon>
        <taxon>Sordariomycetes</taxon>
        <taxon>Hypocreomycetidae</taxon>
        <taxon>Glomerellales</taxon>
        <taxon>Glomerellaceae</taxon>
        <taxon>Colletotrichum</taxon>
        <taxon>Colletotrichum destructivum species complex</taxon>
    </lineage>
</organism>
<feature type="chain" id="PRO_5020891048" evidence="2">
    <location>
        <begin position="19"/>
        <end position="110"/>
    </location>
</feature>
<evidence type="ECO:0000313" key="4">
    <source>
        <dbReference type="Proteomes" id="UP000310108"/>
    </source>
</evidence>
<name>A0A4U6XKQ0_9PEZI</name>